<dbReference type="InterPro" id="IPR000160">
    <property type="entry name" value="GGDEF_dom"/>
</dbReference>
<dbReference type="NCBIfam" id="TIGR00254">
    <property type="entry name" value="GGDEF"/>
    <property type="match status" value="1"/>
</dbReference>
<dbReference type="Gene3D" id="1.25.40.10">
    <property type="entry name" value="Tetratricopeptide repeat domain"/>
    <property type="match status" value="2"/>
</dbReference>
<evidence type="ECO:0000256" key="2">
    <source>
        <dbReference type="ARBA" id="ARBA00012528"/>
    </source>
</evidence>
<reference evidence="7" key="1">
    <citation type="submission" date="2016-07" db="EMBL/GenBank/DDBJ databases">
        <authorList>
            <person name="Florea S."/>
            <person name="Webb J.S."/>
            <person name="Jaromczyk J."/>
            <person name="Schardl C.L."/>
        </authorList>
    </citation>
    <scope>NUCLEOTIDE SEQUENCE [LARGE SCALE GENOMIC DNA]</scope>
    <source>
        <strain evidence="7">IPB1</strain>
    </source>
</reference>
<dbReference type="InterPro" id="IPR050469">
    <property type="entry name" value="Diguanylate_Cyclase"/>
</dbReference>
<feature type="domain" description="GGDEF" evidence="5">
    <location>
        <begin position="482"/>
        <end position="611"/>
    </location>
</feature>
<protein>
    <recommendedName>
        <fullName evidence="2">diguanylate cyclase</fullName>
        <ecNumber evidence="2">2.7.7.65</ecNumber>
    </recommendedName>
</protein>
<evidence type="ECO:0000256" key="3">
    <source>
        <dbReference type="ARBA" id="ARBA00034247"/>
    </source>
</evidence>
<dbReference type="AlphaFoldDB" id="A0A1C0TX14"/>
<name>A0A1C0TX14_9GAMM</name>
<dbReference type="SUPFAM" id="SSF48452">
    <property type="entry name" value="TPR-like"/>
    <property type="match status" value="2"/>
</dbReference>
<dbReference type="Gene3D" id="3.30.70.270">
    <property type="match status" value="1"/>
</dbReference>
<dbReference type="SMART" id="SM00028">
    <property type="entry name" value="TPR"/>
    <property type="match status" value="5"/>
</dbReference>
<proteinExistence type="predicted"/>
<dbReference type="InterPro" id="IPR019734">
    <property type="entry name" value="TPR_rpt"/>
</dbReference>
<dbReference type="PANTHER" id="PTHR45138">
    <property type="entry name" value="REGULATORY COMPONENTS OF SENSORY TRANSDUCTION SYSTEM"/>
    <property type="match status" value="1"/>
</dbReference>
<comment type="cofactor">
    <cofactor evidence="1">
        <name>Mg(2+)</name>
        <dbReference type="ChEBI" id="CHEBI:18420"/>
    </cofactor>
</comment>
<dbReference type="SMART" id="SM00267">
    <property type="entry name" value="GGDEF"/>
    <property type="match status" value="1"/>
</dbReference>
<dbReference type="Proteomes" id="UP000093366">
    <property type="component" value="Unassembled WGS sequence"/>
</dbReference>
<keyword evidence="4" id="KW-0472">Membrane</keyword>
<dbReference type="PROSITE" id="PS50887">
    <property type="entry name" value="GGDEF"/>
    <property type="match status" value="1"/>
</dbReference>
<dbReference type="GO" id="GO:0052621">
    <property type="term" value="F:diguanylate cyclase activity"/>
    <property type="evidence" value="ECO:0007669"/>
    <property type="project" value="UniProtKB-EC"/>
</dbReference>
<dbReference type="EC" id="2.7.7.65" evidence="2"/>
<dbReference type="PANTHER" id="PTHR45138:SF9">
    <property type="entry name" value="DIGUANYLATE CYCLASE DGCM-RELATED"/>
    <property type="match status" value="1"/>
</dbReference>
<dbReference type="InterPro" id="IPR011990">
    <property type="entry name" value="TPR-like_helical_dom_sf"/>
</dbReference>
<dbReference type="Pfam" id="PF00990">
    <property type="entry name" value="GGDEF"/>
    <property type="match status" value="1"/>
</dbReference>
<evidence type="ECO:0000313" key="6">
    <source>
        <dbReference type="EMBL" id="OCQ23837.1"/>
    </source>
</evidence>
<keyword evidence="4" id="KW-1133">Transmembrane helix</keyword>
<feature type="transmembrane region" description="Helical" evidence="4">
    <location>
        <begin position="421"/>
        <end position="439"/>
    </location>
</feature>
<dbReference type="FunFam" id="3.30.70.270:FF:000001">
    <property type="entry name" value="Diguanylate cyclase domain protein"/>
    <property type="match status" value="1"/>
</dbReference>
<dbReference type="InterPro" id="IPR029787">
    <property type="entry name" value="Nucleotide_cyclase"/>
</dbReference>
<organism evidence="6 7">
    <name type="scientific">Pseudoalteromonas luteoviolacea</name>
    <dbReference type="NCBI Taxonomy" id="43657"/>
    <lineage>
        <taxon>Bacteria</taxon>
        <taxon>Pseudomonadati</taxon>
        <taxon>Pseudomonadota</taxon>
        <taxon>Gammaproteobacteria</taxon>
        <taxon>Alteromonadales</taxon>
        <taxon>Pseudoalteromonadaceae</taxon>
        <taxon>Pseudoalteromonas</taxon>
    </lineage>
</organism>
<dbReference type="EMBL" id="MAUJ01000001">
    <property type="protein sequence ID" value="OCQ23837.1"/>
    <property type="molecule type" value="Genomic_DNA"/>
</dbReference>
<gene>
    <name evidence="6" type="ORF">A7985_07825</name>
</gene>
<evidence type="ECO:0000256" key="1">
    <source>
        <dbReference type="ARBA" id="ARBA00001946"/>
    </source>
</evidence>
<evidence type="ECO:0000256" key="4">
    <source>
        <dbReference type="SAM" id="Phobius"/>
    </source>
</evidence>
<sequence length="611" mass="70076">MIFSFSLFSVISKAVDEPVKEYKQALEKSLSSPDESIAAAKLVVKSTSNPTQLSFYHTLLGQLYYFKGHIDKATLHYRLAKESSHNSDSWVHAYLLMHLSLQQLEQGRLAQAKADVRRALEIFVTWQDVEMQVKAKTYLGAYLLWTEDSAASFEILSQAFTLSQNAQVSPQYQTYVNNVMGAYYTVLGNYDEALVLKYKALHNAERLHHWVDVMYSYYGLCPVYMKAGRLQEAEACYQQARSIASELDIDRAKFWAPFGLARIAYKQQKFEKTILFMEQAKEYEWTTANNPVRMTVLRLEQAQAYLALEQGNLALHTILQASDLLKQFESRYYNRYERRLLFTKAKALDSLERDQEALEMLFKYIVLEKKARENEQLKLEKETRVKFETDLKETKIKLADKQIRLQQASLKALMDENKLRTLYILLAISVLLGVSVFAYKQKQLSNALLNLANTDPLTKSFNRRYMVEQLGALIRYNQRHQLALSVILLDIDKFKNVNDTYGHDVGDEVLIEVANRVTKQYQRANEFIARIGGEEFVVVLPGTNIESAVESAQRLCAVIRDTPIGENDLTITVSCGVAQLNDVHNNVDGILKQADNKLYEAKNTGRNKVVY</sequence>
<keyword evidence="4" id="KW-0812">Transmembrane</keyword>
<comment type="catalytic activity">
    <reaction evidence="3">
        <text>2 GTP = 3',3'-c-di-GMP + 2 diphosphate</text>
        <dbReference type="Rhea" id="RHEA:24898"/>
        <dbReference type="ChEBI" id="CHEBI:33019"/>
        <dbReference type="ChEBI" id="CHEBI:37565"/>
        <dbReference type="ChEBI" id="CHEBI:58805"/>
        <dbReference type="EC" id="2.7.7.65"/>
    </reaction>
</comment>
<dbReference type="InterPro" id="IPR043128">
    <property type="entry name" value="Rev_trsase/Diguanyl_cyclase"/>
</dbReference>
<accession>A0A1C0TX14</accession>
<evidence type="ECO:0000313" key="7">
    <source>
        <dbReference type="Proteomes" id="UP000093366"/>
    </source>
</evidence>
<dbReference type="CDD" id="cd01949">
    <property type="entry name" value="GGDEF"/>
    <property type="match status" value="1"/>
</dbReference>
<comment type="caution">
    <text evidence="6">The sequence shown here is derived from an EMBL/GenBank/DDBJ whole genome shotgun (WGS) entry which is preliminary data.</text>
</comment>
<dbReference type="SUPFAM" id="SSF55073">
    <property type="entry name" value="Nucleotide cyclase"/>
    <property type="match status" value="1"/>
</dbReference>
<evidence type="ECO:0000259" key="5">
    <source>
        <dbReference type="PROSITE" id="PS50887"/>
    </source>
</evidence>